<dbReference type="OrthoDB" id="7581332at2"/>
<protein>
    <recommendedName>
        <fullName evidence="3">Phasin family protein</fullName>
    </recommendedName>
</protein>
<organism evidence="1 2">
    <name type="scientific">Sphingomonas aracearum</name>
    <dbReference type="NCBI Taxonomy" id="2283317"/>
    <lineage>
        <taxon>Bacteria</taxon>
        <taxon>Pseudomonadati</taxon>
        <taxon>Pseudomonadota</taxon>
        <taxon>Alphaproteobacteria</taxon>
        <taxon>Sphingomonadales</taxon>
        <taxon>Sphingomonadaceae</taxon>
        <taxon>Sphingomonas</taxon>
    </lineage>
</organism>
<gene>
    <name evidence="1" type="ORF">DVW87_04630</name>
</gene>
<dbReference type="AlphaFoldDB" id="A0A369VXA6"/>
<dbReference type="Proteomes" id="UP000253918">
    <property type="component" value="Unassembled WGS sequence"/>
</dbReference>
<dbReference type="RefSeq" id="WP_114686538.1">
    <property type="nucleotide sequence ID" value="NZ_QQNB01000001.1"/>
</dbReference>
<keyword evidence="2" id="KW-1185">Reference proteome</keyword>
<reference evidence="1 2" key="1">
    <citation type="submission" date="2018-07" db="EMBL/GenBank/DDBJ databases">
        <title>a novel species of Sphingomonas isolated from the rhizosphere soil of Araceae plant.</title>
        <authorList>
            <person name="Zhiyong W."/>
            <person name="Qinglan Z."/>
            <person name="Zhiwei F."/>
            <person name="Ding X."/>
            <person name="Gejiao W."/>
            <person name="Shixue Z."/>
        </authorList>
    </citation>
    <scope>NUCLEOTIDE SEQUENCE [LARGE SCALE GENOMIC DNA]</scope>
    <source>
        <strain evidence="1 2">WZY 27</strain>
    </source>
</reference>
<proteinExistence type="predicted"/>
<comment type="caution">
    <text evidence="1">The sequence shown here is derived from an EMBL/GenBank/DDBJ whole genome shotgun (WGS) entry which is preliminary data.</text>
</comment>
<dbReference type="EMBL" id="QQNB01000001">
    <property type="protein sequence ID" value="RDE06958.1"/>
    <property type="molecule type" value="Genomic_DNA"/>
</dbReference>
<name>A0A369VXA6_9SPHN</name>
<evidence type="ECO:0008006" key="3">
    <source>
        <dbReference type="Google" id="ProtNLM"/>
    </source>
</evidence>
<evidence type="ECO:0000313" key="1">
    <source>
        <dbReference type="EMBL" id="RDE06958.1"/>
    </source>
</evidence>
<sequence length="63" mass="7130">MTRGPSPFEWQRQALAAHRASLDAMARGLDVAGDLTRMQEAGQKAMEANLKAWSSWASLWRWK</sequence>
<accession>A0A369VXA6</accession>
<evidence type="ECO:0000313" key="2">
    <source>
        <dbReference type="Proteomes" id="UP000253918"/>
    </source>
</evidence>